<dbReference type="SUPFAM" id="SSF51126">
    <property type="entry name" value="Pectin lyase-like"/>
    <property type="match status" value="1"/>
</dbReference>
<feature type="domain" description="Rhamnogalacturonase A/B/Epimerase-like pectate lyase" evidence="1">
    <location>
        <begin position="92"/>
        <end position="295"/>
    </location>
</feature>
<comment type="caution">
    <text evidence="2">The sequence shown here is derived from an EMBL/GenBank/DDBJ whole genome shotgun (WGS) entry which is preliminary data.</text>
</comment>
<reference evidence="2 3" key="1">
    <citation type="submission" date="2020-08" db="EMBL/GenBank/DDBJ databases">
        <title>Genome public.</title>
        <authorList>
            <person name="Liu C."/>
            <person name="Sun Q."/>
        </authorList>
    </citation>
    <scope>NUCLEOTIDE SEQUENCE [LARGE SCALE GENOMIC DNA]</scope>
    <source>
        <strain evidence="2 3">NSJ-71</strain>
    </source>
</reference>
<dbReference type="RefSeq" id="WP_186935416.1">
    <property type="nucleotide sequence ID" value="NZ_JACOPS010000003.1"/>
</dbReference>
<dbReference type="Proteomes" id="UP000636755">
    <property type="component" value="Unassembled WGS sequence"/>
</dbReference>
<dbReference type="InterPro" id="IPR012334">
    <property type="entry name" value="Pectin_lyas_fold"/>
</dbReference>
<gene>
    <name evidence="2" type="ORF">H8R91_06950</name>
</gene>
<sequence>MTNNNLENYEKHCNVGTVNSVTDLLTYIDSDTLYTGEIGNGENNKISFIMTIVNNIRFILTSDGTLCKYNDLTSTKAVTFSYSSYFSIPQFYGAVGDGVNDDTDALQKAIKENKVVYIPAGIYKVGKLTIEKSNLKIFGAGINKTIIKHNDDKDSETNEYKYKNDDCIIHITGSSNCTLSSFSVKGKISEDDYKYHGIKISNSNSSDNTIENINVSNCPLSGIKLETTCIGCHLSNIRTYENGECGLYNGGYGNKIVNLDTHQNRKHGIKINIGGFNGTNIKSWGNRGDGVNMDNTLSNASCINLSNVSVQQNGRHGLMMTNCKSCVITGFQSLANNFISGSRLKNGEKPLNNAAGILLTDNNHNNYIQGNITSCYDYWNSFEESSIRIAGKNNINNIIDVSVCDSLKGPDMYNVCFLPYVYTYTDKNKENKEDKFFNYTNLNEYNTLKQKYDNPLNIIKINGETVTDKSMTDIKMISPVINSYMKNSDGLNYLTVTDNLSENPDILKLNLNDYSELPTYTVDDLKDINNIDFAKVAYRRGYKINLKNNTNEVLYLKLTAKVSEYKAFGIFPAVQVSYKNEAGKLVYEYLDSSLDYGKTNIIFNTSYITKNIAFDISKYKDKDITVYPLLYITKLSATNISGNAIQNTAAIDIKEFSYKLC</sequence>
<dbReference type="EMBL" id="JACOPS010000003">
    <property type="protein sequence ID" value="MBC5728255.1"/>
    <property type="molecule type" value="Genomic_DNA"/>
</dbReference>
<keyword evidence="3" id="KW-1185">Reference proteome</keyword>
<dbReference type="InterPro" id="IPR011050">
    <property type="entry name" value="Pectin_lyase_fold/virulence"/>
</dbReference>
<evidence type="ECO:0000313" key="2">
    <source>
        <dbReference type="EMBL" id="MBC5728255.1"/>
    </source>
</evidence>
<organism evidence="2 3">
    <name type="scientific">Ruminococcus intestinalis</name>
    <dbReference type="NCBI Taxonomy" id="2763066"/>
    <lineage>
        <taxon>Bacteria</taxon>
        <taxon>Bacillati</taxon>
        <taxon>Bacillota</taxon>
        <taxon>Clostridia</taxon>
        <taxon>Eubacteriales</taxon>
        <taxon>Oscillospiraceae</taxon>
        <taxon>Ruminococcus</taxon>
    </lineage>
</organism>
<protein>
    <recommendedName>
        <fullName evidence="1">Rhamnogalacturonase A/B/Epimerase-like pectate lyase domain-containing protein</fullName>
    </recommendedName>
</protein>
<dbReference type="Pfam" id="PF12708">
    <property type="entry name" value="Pect-lyase_RHGA_epim"/>
    <property type="match status" value="1"/>
</dbReference>
<accession>A0ABR7HL81</accession>
<dbReference type="InterPro" id="IPR024535">
    <property type="entry name" value="RHGA/B-epi-like_pectate_lyase"/>
</dbReference>
<evidence type="ECO:0000313" key="3">
    <source>
        <dbReference type="Proteomes" id="UP000636755"/>
    </source>
</evidence>
<dbReference type="Gene3D" id="2.160.20.10">
    <property type="entry name" value="Single-stranded right-handed beta-helix, Pectin lyase-like"/>
    <property type="match status" value="1"/>
</dbReference>
<name>A0ABR7HL81_9FIRM</name>
<evidence type="ECO:0000259" key="1">
    <source>
        <dbReference type="Pfam" id="PF12708"/>
    </source>
</evidence>
<proteinExistence type="predicted"/>